<protein>
    <submittedName>
        <fullName evidence="2 3">Protein brunelleschi-like</fullName>
    </submittedName>
</protein>
<name>A0A6J1PSG9_9HYME</name>
<dbReference type="OrthoDB" id="27962at2759"/>
<proteinExistence type="predicted"/>
<dbReference type="PANTHER" id="PTHR21512">
    <property type="entry name" value="TRAFFICKING PROTEIN PARTICLE COMPLEX SUBUNIT 9"/>
    <property type="match status" value="1"/>
</dbReference>
<dbReference type="GeneID" id="112455226"/>
<dbReference type="AlphaFoldDB" id="A0A6J1PSG9"/>
<sequence>MTNHEKELHYTQNKCIYMEGKEPCRIPVPVDRCPLNKLSMLNGAGDASELQKVYAEHIASLVDLRWQLLGTESTGKATLSGITLTQDMLYLVRMSPLQ</sequence>
<organism evidence="1 2">
    <name type="scientific">Temnothorax curvispinosus</name>
    <dbReference type="NCBI Taxonomy" id="300111"/>
    <lineage>
        <taxon>Eukaryota</taxon>
        <taxon>Metazoa</taxon>
        <taxon>Ecdysozoa</taxon>
        <taxon>Arthropoda</taxon>
        <taxon>Hexapoda</taxon>
        <taxon>Insecta</taxon>
        <taxon>Pterygota</taxon>
        <taxon>Neoptera</taxon>
        <taxon>Endopterygota</taxon>
        <taxon>Hymenoptera</taxon>
        <taxon>Apocrita</taxon>
        <taxon>Aculeata</taxon>
        <taxon>Formicoidea</taxon>
        <taxon>Formicidae</taxon>
        <taxon>Myrmicinae</taxon>
        <taxon>Temnothorax</taxon>
    </lineage>
</organism>
<dbReference type="RefSeq" id="XP_024872787.1">
    <property type="nucleotide sequence ID" value="XM_025017019.1"/>
</dbReference>
<dbReference type="Proteomes" id="UP000504618">
    <property type="component" value="Unplaced"/>
</dbReference>
<dbReference type="RefSeq" id="XP_024872788.1">
    <property type="nucleotide sequence ID" value="XM_025017020.1"/>
</dbReference>
<reference evidence="2 3" key="1">
    <citation type="submission" date="2025-04" db="UniProtKB">
        <authorList>
            <consortium name="RefSeq"/>
        </authorList>
    </citation>
    <scope>IDENTIFICATION</scope>
    <source>
        <tissue evidence="2 3">Whole body</tissue>
    </source>
</reference>
<gene>
    <name evidence="2 3" type="primary">LOC112455226</name>
</gene>
<dbReference type="GO" id="GO:0005802">
    <property type="term" value="C:trans-Golgi network"/>
    <property type="evidence" value="ECO:0007669"/>
    <property type="project" value="TreeGrafter"/>
</dbReference>
<dbReference type="PANTHER" id="PTHR21512:SF5">
    <property type="entry name" value="TRAFFICKING PROTEIN PARTICLE COMPLEX SUBUNIT 9"/>
    <property type="match status" value="1"/>
</dbReference>
<accession>A0A6J1PSG9</accession>
<dbReference type="InterPro" id="IPR013935">
    <property type="entry name" value="Trs120_TRAPPC9"/>
</dbReference>
<keyword evidence="1" id="KW-1185">Reference proteome</keyword>
<evidence type="ECO:0000313" key="1">
    <source>
        <dbReference type="Proteomes" id="UP000504618"/>
    </source>
</evidence>
<evidence type="ECO:0000313" key="3">
    <source>
        <dbReference type="RefSeq" id="XP_024872788.1"/>
    </source>
</evidence>
<evidence type="ECO:0000313" key="2">
    <source>
        <dbReference type="RefSeq" id="XP_024872787.1"/>
    </source>
</evidence>